<dbReference type="RefSeq" id="WP_275682923.1">
    <property type="nucleotide sequence ID" value="NZ_JAJLJH010000003.1"/>
</dbReference>
<dbReference type="AlphaFoldDB" id="A0A9X2BZP0"/>
<dbReference type="PROSITE" id="PS51186">
    <property type="entry name" value="GNAT"/>
    <property type="match status" value="1"/>
</dbReference>
<accession>A0A9X2BZP0</accession>
<evidence type="ECO:0000256" key="1">
    <source>
        <dbReference type="ARBA" id="ARBA00022679"/>
    </source>
</evidence>
<dbReference type="PANTHER" id="PTHR43792">
    <property type="entry name" value="GNAT FAMILY, PUTATIVE (AFU_ORTHOLOGUE AFUA_3G00765)-RELATED-RELATED"/>
    <property type="match status" value="1"/>
</dbReference>
<protein>
    <submittedName>
        <fullName evidence="5">GNAT family N-acetyltransferase</fullName>
    </submittedName>
</protein>
<keyword evidence="2" id="KW-0012">Acyltransferase</keyword>
<dbReference type="SUPFAM" id="SSF55729">
    <property type="entry name" value="Acyl-CoA N-acyltransferases (Nat)"/>
    <property type="match status" value="1"/>
</dbReference>
<keyword evidence="1" id="KW-0808">Transferase</keyword>
<feature type="domain" description="N-acetyltransferase" evidence="4">
    <location>
        <begin position="4"/>
        <end position="168"/>
    </location>
</feature>
<organism evidence="5 6">
    <name type="scientific">Scleromatobacter humisilvae</name>
    <dbReference type="NCBI Taxonomy" id="2897159"/>
    <lineage>
        <taxon>Bacteria</taxon>
        <taxon>Pseudomonadati</taxon>
        <taxon>Pseudomonadota</taxon>
        <taxon>Betaproteobacteria</taxon>
        <taxon>Burkholderiales</taxon>
        <taxon>Sphaerotilaceae</taxon>
        <taxon>Scleromatobacter</taxon>
    </lineage>
</organism>
<evidence type="ECO:0000313" key="5">
    <source>
        <dbReference type="EMBL" id="MCK9686883.1"/>
    </source>
</evidence>
<dbReference type="PANTHER" id="PTHR43792:SF8">
    <property type="entry name" value="[RIBOSOMAL PROTEIN US5]-ALANINE N-ACETYLTRANSFERASE"/>
    <property type="match status" value="1"/>
</dbReference>
<keyword evidence="6" id="KW-1185">Reference proteome</keyword>
<dbReference type="InterPro" id="IPR016181">
    <property type="entry name" value="Acyl_CoA_acyltransferase"/>
</dbReference>
<name>A0A9X2BZP0_9BURK</name>
<dbReference type="GO" id="GO:0008999">
    <property type="term" value="F:protein-N-terminal-alanine acetyltransferase activity"/>
    <property type="evidence" value="ECO:0007669"/>
    <property type="project" value="TreeGrafter"/>
</dbReference>
<proteinExistence type="inferred from homology"/>
<reference evidence="5" key="1">
    <citation type="submission" date="2021-11" db="EMBL/GenBank/DDBJ databases">
        <title>BS-T2-15 a new species belonging to the Comamonadaceae family isolated from the soil of a French oak forest.</title>
        <authorList>
            <person name="Mieszkin S."/>
            <person name="Alain K."/>
        </authorList>
    </citation>
    <scope>NUCLEOTIDE SEQUENCE</scope>
    <source>
        <strain evidence="5">BS-T2-15</strain>
    </source>
</reference>
<dbReference type="GO" id="GO:0005737">
    <property type="term" value="C:cytoplasm"/>
    <property type="evidence" value="ECO:0007669"/>
    <property type="project" value="TreeGrafter"/>
</dbReference>
<dbReference type="EMBL" id="JAJLJH010000003">
    <property type="protein sequence ID" value="MCK9686883.1"/>
    <property type="molecule type" value="Genomic_DNA"/>
</dbReference>
<dbReference type="Pfam" id="PF13302">
    <property type="entry name" value="Acetyltransf_3"/>
    <property type="match status" value="1"/>
</dbReference>
<dbReference type="Proteomes" id="UP001139353">
    <property type="component" value="Unassembled WGS sequence"/>
</dbReference>
<evidence type="ECO:0000256" key="2">
    <source>
        <dbReference type="ARBA" id="ARBA00023315"/>
    </source>
</evidence>
<evidence type="ECO:0000313" key="6">
    <source>
        <dbReference type="Proteomes" id="UP001139353"/>
    </source>
</evidence>
<dbReference type="InterPro" id="IPR051531">
    <property type="entry name" value="N-acetyltransferase"/>
</dbReference>
<evidence type="ECO:0000259" key="4">
    <source>
        <dbReference type="PROSITE" id="PS51186"/>
    </source>
</evidence>
<comment type="caution">
    <text evidence="5">The sequence shown here is derived from an EMBL/GenBank/DDBJ whole genome shotgun (WGS) entry which is preliminary data.</text>
</comment>
<sequence length="179" mass="19672">MSGVAIRPVVAADAAALLRFELEHRAYFERWVNARDPGFYSERGVAAAIAAAEAARANDQAFQYLVVEDGRIVGRINLTAVRRTHYQCAELGYRIGEHDGGRGIASRAVALCLAEAFGTHGLGRIEAVARPQNQGSIRVLERNGFTQFGHSRRSFELGGQWFDRLLFERHRDGAAAMTG</sequence>
<dbReference type="Gene3D" id="3.40.630.30">
    <property type="match status" value="1"/>
</dbReference>
<gene>
    <name evidence="5" type="ORF">LPC04_14315</name>
</gene>
<dbReference type="InterPro" id="IPR000182">
    <property type="entry name" value="GNAT_dom"/>
</dbReference>
<comment type="similarity">
    <text evidence="3">Belongs to the acetyltransferase family. RimJ subfamily.</text>
</comment>
<evidence type="ECO:0000256" key="3">
    <source>
        <dbReference type="ARBA" id="ARBA00038502"/>
    </source>
</evidence>